<feature type="domain" description="DUF1206" evidence="2">
    <location>
        <begin position="196"/>
        <end position="264"/>
    </location>
</feature>
<protein>
    <recommendedName>
        <fullName evidence="2">DUF1206 domain-containing protein</fullName>
    </recommendedName>
</protein>
<feature type="transmembrane region" description="Helical" evidence="1">
    <location>
        <begin position="184"/>
        <end position="217"/>
    </location>
</feature>
<accession>A0A0M9VLB5</accession>
<dbReference type="Proteomes" id="UP000037737">
    <property type="component" value="Unassembled WGS sequence"/>
</dbReference>
<evidence type="ECO:0000313" key="4">
    <source>
        <dbReference type="Proteomes" id="UP000037737"/>
    </source>
</evidence>
<evidence type="ECO:0000313" key="3">
    <source>
        <dbReference type="EMBL" id="KOS11009.1"/>
    </source>
</evidence>
<dbReference type="OrthoDB" id="4989054at2"/>
<keyword evidence="1" id="KW-0812">Transmembrane</keyword>
<feature type="transmembrane region" description="Helical" evidence="1">
    <location>
        <begin position="237"/>
        <end position="260"/>
    </location>
</feature>
<comment type="caution">
    <text evidence="3">The sequence shown here is derived from an EMBL/GenBank/DDBJ whole genome shotgun (WGS) entry which is preliminary data.</text>
</comment>
<feature type="domain" description="DUF1206" evidence="2">
    <location>
        <begin position="24"/>
        <end position="89"/>
    </location>
</feature>
<name>A0A0M9VLB5_9MICO</name>
<organism evidence="3 4">
    <name type="scientific">Microbacterium aurantiacum</name>
    <dbReference type="NCBI Taxonomy" id="162393"/>
    <lineage>
        <taxon>Bacteria</taxon>
        <taxon>Bacillati</taxon>
        <taxon>Actinomycetota</taxon>
        <taxon>Actinomycetes</taxon>
        <taxon>Micrococcales</taxon>
        <taxon>Microbacteriaceae</taxon>
        <taxon>Microbacterium</taxon>
    </lineage>
</organism>
<dbReference type="AlphaFoldDB" id="A0A0M9VLB5"/>
<keyword evidence="1" id="KW-1133">Transmembrane helix</keyword>
<keyword evidence="4" id="KW-1185">Reference proteome</keyword>
<dbReference type="InterPro" id="IPR009597">
    <property type="entry name" value="DUF1206"/>
</dbReference>
<feature type="transmembrane region" description="Helical" evidence="1">
    <location>
        <begin position="20"/>
        <end position="45"/>
    </location>
</feature>
<sequence>MRREAKRAARSVEESTPMRWAARAGFAGNGLVHLLMGAIILVVVFGGEGESDQAGAFKALAAAPFGLFALWALVIAVTALGVYYVVEGLLIRDRSTVAKWRRRAVEWGKAVIYLALGFIAGAIALGARPQGDRSLQQASTALLQMPGGPWLLGAIGLTVLGSGIAFAVMGVLTRFRPFMVIPGGVLGVAVIGLGVIGYIAKGIALGIVGVLLTMAAVTVDGSYAGGFDGAVEALMALPFGSWLGGAVGAGFLAYALFLFARTRYADI</sequence>
<evidence type="ECO:0000259" key="2">
    <source>
        <dbReference type="Pfam" id="PF06724"/>
    </source>
</evidence>
<feature type="transmembrane region" description="Helical" evidence="1">
    <location>
        <begin position="107"/>
        <end position="127"/>
    </location>
</feature>
<evidence type="ECO:0000256" key="1">
    <source>
        <dbReference type="SAM" id="Phobius"/>
    </source>
</evidence>
<keyword evidence="1" id="KW-0472">Membrane</keyword>
<feature type="domain" description="DUF1206" evidence="2">
    <location>
        <begin position="108"/>
        <end position="171"/>
    </location>
</feature>
<gene>
    <name evidence="3" type="ORF">XI38_06950</name>
</gene>
<proteinExistence type="predicted"/>
<dbReference type="EMBL" id="LAVO01000006">
    <property type="protein sequence ID" value="KOS11009.1"/>
    <property type="molecule type" value="Genomic_DNA"/>
</dbReference>
<feature type="transmembrane region" description="Helical" evidence="1">
    <location>
        <begin position="65"/>
        <end position="86"/>
    </location>
</feature>
<reference evidence="3" key="1">
    <citation type="submission" date="2015-04" db="EMBL/GenBank/DDBJ databases">
        <title>Complete genome sequence of Microbacterium chocolatum SIT 101, a bacterium enantioselectively hydrolyzing mesomeric diesters.</title>
        <authorList>
            <person name="Li X."/>
            <person name="Xu Y."/>
        </authorList>
    </citation>
    <scope>NUCLEOTIDE SEQUENCE [LARGE SCALE GENOMIC DNA]</scope>
    <source>
        <strain evidence="3">SIT 101</strain>
    </source>
</reference>
<dbReference type="KEGG" id="mcw:A8L33_08215"/>
<feature type="transmembrane region" description="Helical" evidence="1">
    <location>
        <begin position="147"/>
        <end position="172"/>
    </location>
</feature>
<dbReference type="PATRIC" id="fig|84292.3.peg.1419"/>
<dbReference type="Pfam" id="PF06724">
    <property type="entry name" value="DUF1206"/>
    <property type="match status" value="3"/>
</dbReference>